<protein>
    <recommendedName>
        <fullName evidence="3">Toxin-antitoxin system YwqK family antitoxin</fullName>
    </recommendedName>
</protein>
<name>A0ABY7S267_9FLAO</name>
<evidence type="ECO:0000313" key="1">
    <source>
        <dbReference type="EMBL" id="WCO03489.1"/>
    </source>
</evidence>
<dbReference type="RefSeq" id="WP_249997379.1">
    <property type="nucleotide sequence ID" value="NZ_CP116221.1"/>
</dbReference>
<dbReference type="SUPFAM" id="SSF82185">
    <property type="entry name" value="Histone H3 K4-specific methyltransferase SET7/9 N-terminal domain"/>
    <property type="match status" value="1"/>
</dbReference>
<dbReference type="PROSITE" id="PS51257">
    <property type="entry name" value="PROKAR_LIPOPROTEIN"/>
    <property type="match status" value="1"/>
</dbReference>
<sequence>MNRIKLNLIFSILFVCVFFVSCLKNKKEYFDNGNLKAEYQKTKNGILEGKYIKYYENGNIKSIQLFRNNVEIDSTIVYDSLKSNTIKTAIYRNKNSIDSIYVKNYDNSYITSEGHMFKTQKTGKWKLYKNQKIDKIMQYKNIDGKQYLNQGWFFDKSGDTIHEYGSNYKFKYSVKLKEKTIDISIKYKPLIAENANVILLHNEKLNKEFSNIDEVVLDTIFFTNNKVDIEYKVKHKREKLNFNLRGIIKEYADLLKNDSIYYRERLIYLDEKIVK</sequence>
<organism evidence="1 2">
    <name type="scientific">Psychroserpens ponticola</name>
    <dbReference type="NCBI Taxonomy" id="2932268"/>
    <lineage>
        <taxon>Bacteria</taxon>
        <taxon>Pseudomonadati</taxon>
        <taxon>Bacteroidota</taxon>
        <taxon>Flavobacteriia</taxon>
        <taxon>Flavobacteriales</taxon>
        <taxon>Flavobacteriaceae</taxon>
        <taxon>Psychroserpens</taxon>
    </lineage>
</organism>
<evidence type="ECO:0008006" key="3">
    <source>
        <dbReference type="Google" id="ProtNLM"/>
    </source>
</evidence>
<dbReference type="EMBL" id="CP116221">
    <property type="protein sequence ID" value="WCO03489.1"/>
    <property type="molecule type" value="Genomic_DNA"/>
</dbReference>
<keyword evidence="2" id="KW-1185">Reference proteome</keyword>
<accession>A0ABY7S267</accession>
<reference evidence="1 2" key="1">
    <citation type="submission" date="2023-01" db="EMBL/GenBank/DDBJ databases">
        <title>Psychroserpens ponticola sp. nov., isolated from seawater.</title>
        <authorList>
            <person name="Kristyanto S."/>
            <person name="Jung J."/>
            <person name="Kim J.M."/>
            <person name="Jeon C.O."/>
        </authorList>
    </citation>
    <scope>NUCLEOTIDE SEQUENCE [LARGE SCALE GENOMIC DNA]</scope>
    <source>
        <strain evidence="1 2">MSW6</strain>
    </source>
</reference>
<dbReference type="Proteomes" id="UP001202717">
    <property type="component" value="Chromosome"/>
</dbReference>
<dbReference type="Gene3D" id="2.20.110.10">
    <property type="entry name" value="Histone H3 K4-specific methyltransferase SET7/9 N-terminal domain"/>
    <property type="match status" value="1"/>
</dbReference>
<proteinExistence type="predicted"/>
<evidence type="ECO:0000313" key="2">
    <source>
        <dbReference type="Proteomes" id="UP001202717"/>
    </source>
</evidence>
<gene>
    <name evidence="1" type="ORF">MUN68_008265</name>
</gene>